<feature type="transmembrane region" description="Helical" evidence="2">
    <location>
        <begin position="205"/>
        <end position="223"/>
    </location>
</feature>
<keyword evidence="2" id="KW-1133">Transmembrane helix</keyword>
<dbReference type="PANTHER" id="PTHR46148">
    <property type="entry name" value="CHROMO DOMAIN-CONTAINING PROTEIN"/>
    <property type="match status" value="1"/>
</dbReference>
<dbReference type="InterPro" id="IPR013103">
    <property type="entry name" value="RVT_2"/>
</dbReference>
<feature type="region of interest" description="Disordered" evidence="1">
    <location>
        <begin position="552"/>
        <end position="617"/>
    </location>
</feature>
<name>A0A6L2KT63_TANCI</name>
<dbReference type="PANTHER" id="PTHR46148:SF59">
    <property type="entry name" value="NUCLEOTIDYLTRANSFERASE, RIBONUCLEASE H"/>
    <property type="match status" value="1"/>
</dbReference>
<accession>A0A6L2KT63</accession>
<evidence type="ECO:0000256" key="1">
    <source>
        <dbReference type="SAM" id="MobiDB-lite"/>
    </source>
</evidence>
<keyword evidence="2" id="KW-0812">Transmembrane</keyword>
<evidence type="ECO:0000313" key="6">
    <source>
        <dbReference type="EMBL" id="GEU52751.1"/>
    </source>
</evidence>
<feature type="compositionally biased region" description="Basic and acidic residues" evidence="1">
    <location>
        <begin position="1261"/>
        <end position="1283"/>
    </location>
</feature>
<keyword evidence="2" id="KW-0472">Membrane</keyword>
<feature type="region of interest" description="Disordered" evidence="1">
    <location>
        <begin position="1246"/>
        <end position="1284"/>
    </location>
</feature>
<feature type="domain" description="Ty3 transposon capsid-like protein" evidence="4">
    <location>
        <begin position="105"/>
        <end position="195"/>
    </location>
</feature>
<dbReference type="InterPro" id="IPR045358">
    <property type="entry name" value="Ty3_capsid"/>
</dbReference>
<evidence type="ECO:0000259" key="4">
    <source>
        <dbReference type="Pfam" id="PF19259"/>
    </source>
</evidence>
<dbReference type="GO" id="GO:0003964">
    <property type="term" value="F:RNA-directed DNA polymerase activity"/>
    <property type="evidence" value="ECO:0007669"/>
    <property type="project" value="UniProtKB-KW"/>
</dbReference>
<feature type="domain" description="Reverse transcriptase Ty1/copia-type" evidence="3">
    <location>
        <begin position="778"/>
        <end position="885"/>
    </location>
</feature>
<keyword evidence="6" id="KW-0695">RNA-directed DNA polymerase</keyword>
<dbReference type="Pfam" id="PF07727">
    <property type="entry name" value="RVT_2"/>
    <property type="match status" value="1"/>
</dbReference>
<feature type="compositionally biased region" description="Polar residues" evidence="1">
    <location>
        <begin position="1135"/>
        <end position="1146"/>
    </location>
</feature>
<comment type="caution">
    <text evidence="6">The sequence shown here is derived from an EMBL/GenBank/DDBJ whole genome shotgun (WGS) entry which is preliminary data.</text>
</comment>
<dbReference type="InterPro" id="IPR056924">
    <property type="entry name" value="SH3_Tf2-1"/>
</dbReference>
<feature type="domain" description="Tf2-1-like SH3-like" evidence="5">
    <location>
        <begin position="1322"/>
        <end position="1384"/>
    </location>
</feature>
<dbReference type="Pfam" id="PF24626">
    <property type="entry name" value="SH3_Tf2-1"/>
    <property type="match status" value="1"/>
</dbReference>
<feature type="region of interest" description="Disordered" evidence="1">
    <location>
        <begin position="1118"/>
        <end position="1201"/>
    </location>
</feature>
<keyword evidence="6" id="KW-0808">Transferase</keyword>
<dbReference type="Pfam" id="PF19259">
    <property type="entry name" value="Ty3_capsid"/>
    <property type="match status" value="1"/>
</dbReference>
<evidence type="ECO:0000256" key="2">
    <source>
        <dbReference type="SAM" id="Phobius"/>
    </source>
</evidence>
<keyword evidence="6" id="KW-0548">Nucleotidyltransferase</keyword>
<feature type="compositionally biased region" description="Low complexity" evidence="1">
    <location>
        <begin position="572"/>
        <end position="612"/>
    </location>
</feature>
<sequence>MAPKRTSTCAAPTMTQAAIRQLIADGINTALETQAANMANTNNTNRNPEHVHVARKCSYKEFMSYQPFNFKGSEGAVGLICWSEHTELVFSRSNCTKDCKVKFATEFKKLLIKKYCPQTDVNKMEDEFYNLVIKGNDLKTYIRRFQELALLCPNMVPNSEKLMEVFIEGLSRSIEGNVTASKPQTLEEAITMTQRLMEQVIKHNYVLAFAAIFLKIGVLHIVISSPNHPTFDIEDAFSFNSPDYIPASPDYFPTSLGNTSSDSSVNSSGLISIASPTLLLSHNDPCIKVMHAYYAKESRIPAPIISPAVLSPSPVLPLPLFNPWDFFVLEELLPPKKQVCFLSSSSTDSMDPKRTSTCTAPTMTQAAIRQLIADGFNADLAAQAANMANTNNTNRNPERALVARKCSYKEFMSCQPLNFKGSEGAVGLIRWFERTELVFSHSNYIKDCKVKFATEFKKLLIKKYCLRIKVKKMEDEFYNLVVKGNNVKTYIRRLHELALLYPNMVQNSEKLMEVFIEGIPRSIEGNVCASKPQTLEEAITITQRLKEQVIKHNSAQETNYHKRKFKDERSTNNNNYPNDRNNNNHSNNRNNNNYQNNRNNNNNNHNNNYHQQHNGKETFRTCGNRGYNGPHPLCRKCTMHHTGPCTLPLLYFSKWGCYTYDDDLDIYTSPIQSVGAEADFNNMESSTIVIPIPIHKVHVDHPKDQILGDPKLAVQTRWMAKKSSGAHALVSYIYKQRRTNHKDYEICLFACFLSHMEPKKVSQALDDERGVKAMQERNKKDEKGIVVRNKARLVAQGQRQKEGIDYDEVFAPVARIEAIKIFLAFASFMGFIIYQMDVKIAFLYGTIEKEVYVSQPPGFIDPQFPNKVYKVDKALYGLHQAPRACTPIETQKPLVKDEVAADVDVYLYRSMIGSLIYLMASRPDIMFSVCACSRFQVLPKLLHLQALKRIFRYLKGQPKLGLWYPKDSPFDLEAYSDSDYAKENLDRKSTTGEYVAATHCYGQTVENAEFHQIVNFLSTCSINYAPAVSPTIYASYIEQFWNTVISKTVNSVTQIHAIVDGKVVVISESLVRSDLLFNDEDGGGDSVERVITTDASLVVAHDSDNIAKTQSTAMSIDPISQEIGSGDKPRRQETTLRGANAQTRFETASKRPSDLPLSTGHPIRSGEDRMEQETDLTDFVPPTPYDSPLSGGHTPGSDEGRPNLLELMNIYTKLSNMVLALEEAKTTQDKVITKLKLRVMRLEKKTKARTSQPIKRRLFKGRVETSTDKSLDKDASKQGKNDDQIEELYLTNGADTEVIVEDKGSGEKGGSTADQELVTLLWVMLKVSPWKGVVHFGKQGKLNPRYVGPFMVLEKVGSVAYKLELLQELSRVHNTFHVSNLKKCYADEPLAVSLDGLHFDDKLHFVEKPIEIMDREVKRLKRSHIPIVKVRWNSRRGPDFTWEREDQFQKKYPHLFTKTAPSSSVAS</sequence>
<reference evidence="6" key="1">
    <citation type="journal article" date="2019" name="Sci. Rep.">
        <title>Draft genome of Tanacetum cinerariifolium, the natural source of mosquito coil.</title>
        <authorList>
            <person name="Yamashiro T."/>
            <person name="Shiraishi A."/>
            <person name="Satake H."/>
            <person name="Nakayama K."/>
        </authorList>
    </citation>
    <scope>NUCLEOTIDE SEQUENCE</scope>
</reference>
<evidence type="ECO:0000259" key="5">
    <source>
        <dbReference type="Pfam" id="PF24626"/>
    </source>
</evidence>
<feature type="compositionally biased region" description="Basic residues" evidence="1">
    <location>
        <begin position="1246"/>
        <end position="1260"/>
    </location>
</feature>
<feature type="compositionally biased region" description="Basic and acidic residues" evidence="1">
    <location>
        <begin position="1125"/>
        <end position="1134"/>
    </location>
</feature>
<organism evidence="6">
    <name type="scientific">Tanacetum cinerariifolium</name>
    <name type="common">Dalmatian daisy</name>
    <name type="synonym">Chrysanthemum cinerariifolium</name>
    <dbReference type="NCBI Taxonomy" id="118510"/>
    <lineage>
        <taxon>Eukaryota</taxon>
        <taxon>Viridiplantae</taxon>
        <taxon>Streptophyta</taxon>
        <taxon>Embryophyta</taxon>
        <taxon>Tracheophyta</taxon>
        <taxon>Spermatophyta</taxon>
        <taxon>Magnoliopsida</taxon>
        <taxon>eudicotyledons</taxon>
        <taxon>Gunneridae</taxon>
        <taxon>Pentapetalae</taxon>
        <taxon>asterids</taxon>
        <taxon>campanulids</taxon>
        <taxon>Asterales</taxon>
        <taxon>Asteraceae</taxon>
        <taxon>Asteroideae</taxon>
        <taxon>Anthemideae</taxon>
        <taxon>Anthemidinae</taxon>
        <taxon>Tanacetum</taxon>
    </lineage>
</organism>
<protein>
    <submittedName>
        <fullName evidence="6">Putative reverse transcriptase domain-containing protein</fullName>
    </submittedName>
</protein>
<dbReference type="EMBL" id="BKCJ010003063">
    <property type="protein sequence ID" value="GEU52751.1"/>
    <property type="molecule type" value="Genomic_DNA"/>
</dbReference>
<gene>
    <name evidence="6" type="ORF">Tci_024729</name>
</gene>
<evidence type="ECO:0000259" key="3">
    <source>
        <dbReference type="Pfam" id="PF07727"/>
    </source>
</evidence>
<proteinExistence type="predicted"/>